<dbReference type="EMBL" id="JAXIOK010000001">
    <property type="protein sequence ID" value="KAK4780358.1"/>
    <property type="molecule type" value="Genomic_DNA"/>
</dbReference>
<dbReference type="Proteomes" id="UP001345219">
    <property type="component" value="Chromosome 13"/>
</dbReference>
<dbReference type="AlphaFoldDB" id="A0AAN7L1A5"/>
<accession>A0AAN7L1A5</accession>
<evidence type="ECO:0000313" key="1">
    <source>
        <dbReference type="EMBL" id="KAK4780358.1"/>
    </source>
</evidence>
<sequence length="107" mass="11571">MAGSAAHIMFLASHIFSDSEGPVLLGASGCKWGKPDHEEVEARKGDEVDCKLPHIEVQLAWEPQAACDPAHGRRDQVVEISNSKQLETKALDCAQSQLSIHTVAVLK</sequence>
<evidence type="ECO:0000313" key="2">
    <source>
        <dbReference type="Proteomes" id="UP001345219"/>
    </source>
</evidence>
<organism evidence="1 2">
    <name type="scientific">Trapa incisa</name>
    <dbReference type="NCBI Taxonomy" id="236973"/>
    <lineage>
        <taxon>Eukaryota</taxon>
        <taxon>Viridiplantae</taxon>
        <taxon>Streptophyta</taxon>
        <taxon>Embryophyta</taxon>
        <taxon>Tracheophyta</taxon>
        <taxon>Spermatophyta</taxon>
        <taxon>Magnoliopsida</taxon>
        <taxon>eudicotyledons</taxon>
        <taxon>Gunneridae</taxon>
        <taxon>Pentapetalae</taxon>
        <taxon>rosids</taxon>
        <taxon>malvids</taxon>
        <taxon>Myrtales</taxon>
        <taxon>Lythraceae</taxon>
        <taxon>Trapa</taxon>
    </lineage>
</organism>
<proteinExistence type="predicted"/>
<name>A0AAN7L1A5_9MYRT</name>
<gene>
    <name evidence="1" type="ORF">SAY87_016464</name>
</gene>
<keyword evidence="2" id="KW-1185">Reference proteome</keyword>
<reference evidence="1 2" key="1">
    <citation type="journal article" date="2023" name="Hortic Res">
        <title>Pangenome of water caltrop reveals structural variations and asymmetric subgenome divergence after allopolyploidization.</title>
        <authorList>
            <person name="Zhang X."/>
            <person name="Chen Y."/>
            <person name="Wang L."/>
            <person name="Yuan Y."/>
            <person name="Fang M."/>
            <person name="Shi L."/>
            <person name="Lu R."/>
            <person name="Comes H.P."/>
            <person name="Ma Y."/>
            <person name="Chen Y."/>
            <person name="Huang G."/>
            <person name="Zhou Y."/>
            <person name="Zheng Z."/>
            <person name="Qiu Y."/>
        </authorList>
    </citation>
    <scope>NUCLEOTIDE SEQUENCE [LARGE SCALE GENOMIC DNA]</scope>
    <source>
        <tissue evidence="1">Roots</tissue>
    </source>
</reference>
<protein>
    <submittedName>
        <fullName evidence="1">Uncharacterized protein</fullName>
    </submittedName>
</protein>
<comment type="caution">
    <text evidence="1">The sequence shown here is derived from an EMBL/GenBank/DDBJ whole genome shotgun (WGS) entry which is preliminary data.</text>
</comment>